<dbReference type="EnsemblBacteria" id="AAF10246">
    <property type="protein sequence ID" value="AAF10246"/>
    <property type="gene ID" value="DR_0663"/>
</dbReference>
<dbReference type="Pfam" id="PF13091">
    <property type="entry name" value="PLDc_2"/>
    <property type="match status" value="1"/>
</dbReference>
<sequence length="158" mass="17807">MRLGRHGIREVINFLQTCNTNGNLPDKIFIVSPYYTHAAGNKLLVSLINKGVKVSVLIQSEAWDNGSPSINQKLIIDLNNAVGKSIVKKCDDLHAKIFIFSYPDGSRETWIGSSNFTFKADGKIYYNSRKNIETIEKIVIDSQIEAELRQMWKSGVFV</sequence>
<dbReference type="Proteomes" id="UP000002524">
    <property type="component" value="Chromosome 1"/>
</dbReference>
<accession>Q9RWK3</accession>
<dbReference type="KEGG" id="dra:DR_0663"/>
<dbReference type="eggNOG" id="COG1502">
    <property type="taxonomic scope" value="Bacteria"/>
</dbReference>
<name>Q9RWK3_DEIRA</name>
<dbReference type="HOGENOM" id="CLU_1666536_0_0_0"/>
<reference evidence="2 3" key="1">
    <citation type="journal article" date="1999" name="Science">
        <title>Genome sequence of the radioresistant bacterium Deinococcus radiodurans R1.</title>
        <authorList>
            <person name="White O."/>
            <person name="Eisen J.A."/>
            <person name="Heidelberg J.F."/>
            <person name="Hickey E.K."/>
            <person name="Peterson J.D."/>
            <person name="Dodson R.J."/>
            <person name="Haft D.H."/>
            <person name="Gwinn M.L."/>
            <person name="Nelson W.C."/>
            <person name="Richardson D.L."/>
            <person name="Moffat K.S."/>
            <person name="Qin H."/>
            <person name="Jiang L."/>
            <person name="Pamphile W."/>
            <person name="Crosby M."/>
            <person name="Shen M."/>
            <person name="Vamathevan J.J."/>
            <person name="Lam P."/>
            <person name="McDonald L."/>
            <person name="Utterback T."/>
            <person name="Zalewski C."/>
            <person name="Makarova K.S."/>
            <person name="Aravind L."/>
            <person name="Daly M.J."/>
            <person name="Minton K.W."/>
            <person name="Fleischmann R.D."/>
            <person name="Ketchum K.A."/>
            <person name="Nelson K.E."/>
            <person name="Salzberg S."/>
            <person name="Smith H.O."/>
            <person name="Venter J.C."/>
            <person name="Fraser C.M."/>
        </authorList>
    </citation>
    <scope>NUCLEOTIDE SEQUENCE [LARGE SCALE GENOMIC DNA]</scope>
    <source>
        <strain evidence="3">ATCC 13939 / DSM 20539 / JCM 16871 / LMG 4051 / NBRC 15346 / NCIMB 9279 / R1 / VKM B-1422</strain>
    </source>
</reference>
<proteinExistence type="predicted"/>
<dbReference type="InParanoid" id="Q9RWK3"/>
<dbReference type="Gene3D" id="3.30.870.10">
    <property type="entry name" value="Endonuclease Chain A"/>
    <property type="match status" value="1"/>
</dbReference>
<dbReference type="RefSeq" id="WP_010887308.1">
    <property type="nucleotide sequence ID" value="NC_001263.1"/>
</dbReference>
<dbReference type="InterPro" id="IPR025202">
    <property type="entry name" value="PLD-like_dom"/>
</dbReference>
<evidence type="ECO:0000313" key="2">
    <source>
        <dbReference type="EMBL" id="AAF10246.1"/>
    </source>
</evidence>
<organism evidence="2 3">
    <name type="scientific">Deinococcus radiodurans (strain ATCC 13939 / DSM 20539 / JCM 16871 / CCUG 27074 / LMG 4051 / NBRC 15346 / NCIMB 9279 / VKM B-1422 / R1)</name>
    <dbReference type="NCBI Taxonomy" id="243230"/>
    <lineage>
        <taxon>Bacteria</taxon>
        <taxon>Thermotogati</taxon>
        <taxon>Deinococcota</taxon>
        <taxon>Deinococci</taxon>
        <taxon>Deinococcales</taxon>
        <taxon>Deinococcaceae</taxon>
        <taxon>Deinococcus</taxon>
    </lineage>
</organism>
<dbReference type="SUPFAM" id="SSF56024">
    <property type="entry name" value="Phospholipase D/nuclease"/>
    <property type="match status" value="1"/>
</dbReference>
<evidence type="ECO:0000259" key="1">
    <source>
        <dbReference type="Pfam" id="PF13091"/>
    </source>
</evidence>
<dbReference type="STRING" id="243230.DR_0663"/>
<gene>
    <name evidence="2" type="ordered locus">DR_0663</name>
</gene>
<keyword evidence="3" id="KW-1185">Reference proteome</keyword>
<feature type="domain" description="Phospholipase D-like" evidence="1">
    <location>
        <begin position="26"/>
        <end position="152"/>
    </location>
</feature>
<dbReference type="AlphaFoldDB" id="Q9RWK3"/>
<dbReference type="PIR" id="A75492">
    <property type="entry name" value="A75492"/>
</dbReference>
<dbReference type="PaxDb" id="243230-DR_0663"/>
<evidence type="ECO:0000313" key="3">
    <source>
        <dbReference type="Proteomes" id="UP000002524"/>
    </source>
</evidence>
<protein>
    <recommendedName>
        <fullName evidence="1">Phospholipase D-like domain-containing protein</fullName>
    </recommendedName>
</protein>
<dbReference type="EMBL" id="AE000513">
    <property type="protein sequence ID" value="AAF10246.1"/>
    <property type="molecule type" value="Genomic_DNA"/>
</dbReference>